<accession>A0ABW1ETU8</accession>
<dbReference type="RefSeq" id="WP_313762940.1">
    <property type="nucleotide sequence ID" value="NZ_BAAAVH010000039.1"/>
</dbReference>
<feature type="transmembrane region" description="Helical" evidence="1">
    <location>
        <begin position="93"/>
        <end position="114"/>
    </location>
</feature>
<sequence length="142" mass="15317">MKDPVLVFDGDCAFCSTCVVWAERYPRQTLASAGWEAVPFQFADLAELDALAGGRGEVSWERAEREVLWVTPAGRVYGGAQAVARLLMRSGGAWAYLGGVLALAPVRPVAGVVYRWVAKNRHRMPGGTPACALRPRTGPDQS</sequence>
<evidence type="ECO:0000313" key="3">
    <source>
        <dbReference type="Proteomes" id="UP001596067"/>
    </source>
</evidence>
<evidence type="ECO:0000256" key="1">
    <source>
        <dbReference type="SAM" id="Phobius"/>
    </source>
</evidence>
<keyword evidence="1" id="KW-1133">Transmembrane helix</keyword>
<keyword evidence="3" id="KW-1185">Reference proteome</keyword>
<name>A0ABW1ETU8_9ACTN</name>
<proteinExistence type="predicted"/>
<dbReference type="Pfam" id="PF04134">
    <property type="entry name" value="DCC1-like"/>
    <property type="match status" value="1"/>
</dbReference>
<dbReference type="EMBL" id="JBHSOD010000007">
    <property type="protein sequence ID" value="MFC5885087.1"/>
    <property type="molecule type" value="Genomic_DNA"/>
</dbReference>
<keyword evidence="1" id="KW-0812">Transmembrane</keyword>
<reference evidence="3" key="1">
    <citation type="journal article" date="2019" name="Int. J. Syst. Evol. Microbiol.">
        <title>The Global Catalogue of Microorganisms (GCM) 10K type strain sequencing project: providing services to taxonomists for standard genome sequencing and annotation.</title>
        <authorList>
            <consortium name="The Broad Institute Genomics Platform"/>
            <consortium name="The Broad Institute Genome Sequencing Center for Infectious Disease"/>
            <person name="Wu L."/>
            <person name="Ma J."/>
        </authorList>
    </citation>
    <scope>NUCLEOTIDE SEQUENCE [LARGE SCALE GENOMIC DNA]</scope>
    <source>
        <strain evidence="3">CGMCC 4.1469</strain>
    </source>
</reference>
<comment type="caution">
    <text evidence="2">The sequence shown here is derived from an EMBL/GenBank/DDBJ whole genome shotgun (WGS) entry which is preliminary data.</text>
</comment>
<organism evidence="2 3">
    <name type="scientific">Kitasatospora aburaviensis</name>
    <dbReference type="NCBI Taxonomy" id="67265"/>
    <lineage>
        <taxon>Bacteria</taxon>
        <taxon>Bacillati</taxon>
        <taxon>Actinomycetota</taxon>
        <taxon>Actinomycetes</taxon>
        <taxon>Kitasatosporales</taxon>
        <taxon>Streptomycetaceae</taxon>
        <taxon>Kitasatospora</taxon>
    </lineage>
</organism>
<gene>
    <name evidence="2" type="ORF">ACFP0N_08870</name>
</gene>
<dbReference type="Proteomes" id="UP001596067">
    <property type="component" value="Unassembled WGS sequence"/>
</dbReference>
<evidence type="ECO:0000313" key="2">
    <source>
        <dbReference type="EMBL" id="MFC5885087.1"/>
    </source>
</evidence>
<dbReference type="InterPro" id="IPR007263">
    <property type="entry name" value="DCC1-like"/>
</dbReference>
<keyword evidence="1" id="KW-0472">Membrane</keyword>
<protein>
    <submittedName>
        <fullName evidence="2">DUF393 domain-containing protein</fullName>
    </submittedName>
</protein>